<gene>
    <name evidence="6" type="ORF">BDZ94DRAFT_1289901</name>
</gene>
<accession>A0A9P5Y6V6</accession>
<evidence type="ECO:0000313" key="6">
    <source>
        <dbReference type="EMBL" id="KAF9463272.1"/>
    </source>
</evidence>
<dbReference type="Pfam" id="PF12937">
    <property type="entry name" value="F-box-like"/>
    <property type="match status" value="1"/>
</dbReference>
<dbReference type="InterPro" id="IPR001680">
    <property type="entry name" value="WD40_rpt"/>
</dbReference>
<keyword evidence="2" id="KW-0677">Repeat</keyword>
<evidence type="ECO:0000313" key="7">
    <source>
        <dbReference type="Proteomes" id="UP000807353"/>
    </source>
</evidence>
<dbReference type="PROSITE" id="PS00678">
    <property type="entry name" value="WD_REPEATS_1"/>
    <property type="match status" value="2"/>
</dbReference>
<dbReference type="InterPro" id="IPR036322">
    <property type="entry name" value="WD40_repeat_dom_sf"/>
</dbReference>
<dbReference type="InterPro" id="IPR001810">
    <property type="entry name" value="F-box_dom"/>
</dbReference>
<dbReference type="SUPFAM" id="SSF50978">
    <property type="entry name" value="WD40 repeat-like"/>
    <property type="match status" value="1"/>
</dbReference>
<dbReference type="InterPro" id="IPR036047">
    <property type="entry name" value="F-box-like_dom_sf"/>
</dbReference>
<evidence type="ECO:0000256" key="1">
    <source>
        <dbReference type="ARBA" id="ARBA00022574"/>
    </source>
</evidence>
<evidence type="ECO:0000256" key="3">
    <source>
        <dbReference type="PROSITE-ProRule" id="PRU00221"/>
    </source>
</evidence>
<feature type="repeat" description="WD" evidence="3">
    <location>
        <begin position="813"/>
        <end position="854"/>
    </location>
</feature>
<dbReference type="Gene3D" id="2.130.10.10">
    <property type="entry name" value="YVTN repeat-like/Quinoprotein amine dehydrogenase"/>
    <property type="match status" value="2"/>
</dbReference>
<evidence type="ECO:0000256" key="2">
    <source>
        <dbReference type="ARBA" id="ARBA00022737"/>
    </source>
</evidence>
<feature type="compositionally biased region" description="Pro residues" evidence="4">
    <location>
        <begin position="162"/>
        <end position="172"/>
    </location>
</feature>
<feature type="repeat" description="WD" evidence="3">
    <location>
        <begin position="623"/>
        <end position="650"/>
    </location>
</feature>
<feature type="repeat" description="WD" evidence="3">
    <location>
        <begin position="532"/>
        <end position="571"/>
    </location>
</feature>
<dbReference type="CDD" id="cd00200">
    <property type="entry name" value="WD40"/>
    <property type="match status" value="1"/>
</dbReference>
<feature type="repeat" description="WD" evidence="3">
    <location>
        <begin position="773"/>
        <end position="812"/>
    </location>
</feature>
<dbReference type="PROSITE" id="PS50294">
    <property type="entry name" value="WD_REPEATS_REGION"/>
    <property type="match status" value="5"/>
</dbReference>
<dbReference type="InterPro" id="IPR019775">
    <property type="entry name" value="WD40_repeat_CS"/>
</dbReference>
<keyword evidence="7" id="KW-1185">Reference proteome</keyword>
<sequence length="897" mass="98288">MAPQNHIRSASLSSVPTTNPRFSHLLNSVLGSPFLTTNDLEIGPDNDLDLVDGSPHAVPHTHTITRPSSPAPTSDFSIIDFDPADDNARYPYRYAYHGSVRGGFGYMHQRSASSATFGRRVLSASVSSPGTSRPGAPNVPFKSILPRIWDALSSPGRGFSPSPSPPTTPSPPSTRYNTFTKGKGVVFDYNPPPARYVDYSDLAPLDGEEGELIAIDDEACFIDIRAVTGIDILSLLPTEIALYILALLCTSDPRSCSTGAATFSTYYRYSSLPTTRASDQIRHSITSNFAIDQAQDVQDRLTTLLACRSVSKTWHALASDNTVWRALFLSRWDVDLRRANKDGRLQNPHHRLALSRQGSFNETYLTPAQTPILEPVPITSASASMRMRLAIKKKKKKLLTSSTTTSLFGSPSPSPANLSPSGVSSSSQSPAPPLSRTPAATISASPSQIYMPLPTLAHSRLLSPAPRRPTSVAIPVTQAPLRLDWRILYRERMELDKRWIGYGSLSDISRIPTNTATPNKTQETYEPKVLNLSGHTDSVYCLEFDSRRIITGSRDRTIKVWSLTTGVLLATFWGVHRGSVLCLKFEGDWDQDWADEELEGELASVRKITGQSVGVTRRNGGYPKRGFMVTGSSDCSVCVWDLYSGRQISGNDVGPAETSGNASIRSGIEEGVRHQFGGSAPDREVVGEVRAVLKGHKGGVLDLRIDKRWIVSCSKDAVIRIWDRNTLDLYQTLRGHEGPVNAVGLQGDRVVSASGDGKMILWDIDTGERVRTFEGHDRGLACIEFKDDLIVSGSNDCKIKLWSASTGECLRTLVGHEALVRALSFDPRSGRLVSASYDKTVKLWDLGSGKLIREFNNTHTSHIFDVKFDVARIVSTSHDQKITVLDFSHDIDTSLFI</sequence>
<evidence type="ECO:0000259" key="5">
    <source>
        <dbReference type="Pfam" id="PF12937"/>
    </source>
</evidence>
<dbReference type="EMBL" id="MU150264">
    <property type="protein sequence ID" value="KAF9463272.1"/>
    <property type="molecule type" value="Genomic_DNA"/>
</dbReference>
<dbReference type="SMART" id="SM00320">
    <property type="entry name" value="WD40"/>
    <property type="match status" value="7"/>
</dbReference>
<dbReference type="PROSITE" id="PS50082">
    <property type="entry name" value="WD_REPEATS_2"/>
    <property type="match status" value="6"/>
</dbReference>
<keyword evidence="1 3" id="KW-0853">WD repeat</keyword>
<feature type="region of interest" description="Disordered" evidence="4">
    <location>
        <begin position="155"/>
        <end position="175"/>
    </location>
</feature>
<dbReference type="Gene3D" id="1.20.1280.50">
    <property type="match status" value="1"/>
</dbReference>
<dbReference type="AlphaFoldDB" id="A0A9P5Y6V6"/>
<reference evidence="6" key="1">
    <citation type="submission" date="2020-11" db="EMBL/GenBank/DDBJ databases">
        <authorList>
            <consortium name="DOE Joint Genome Institute"/>
            <person name="Ahrendt S."/>
            <person name="Riley R."/>
            <person name="Andreopoulos W."/>
            <person name="Labutti K."/>
            <person name="Pangilinan J."/>
            <person name="Ruiz-Duenas F.J."/>
            <person name="Barrasa J.M."/>
            <person name="Sanchez-Garcia M."/>
            <person name="Camarero S."/>
            <person name="Miyauchi S."/>
            <person name="Serrano A."/>
            <person name="Linde D."/>
            <person name="Babiker R."/>
            <person name="Drula E."/>
            <person name="Ayuso-Fernandez I."/>
            <person name="Pacheco R."/>
            <person name="Padilla G."/>
            <person name="Ferreira P."/>
            <person name="Barriuso J."/>
            <person name="Kellner H."/>
            <person name="Castanera R."/>
            <person name="Alfaro M."/>
            <person name="Ramirez L."/>
            <person name="Pisabarro A.G."/>
            <person name="Kuo A."/>
            <person name="Tritt A."/>
            <person name="Lipzen A."/>
            <person name="He G."/>
            <person name="Yan M."/>
            <person name="Ng V."/>
            <person name="Cullen D."/>
            <person name="Martin F."/>
            <person name="Rosso M.-N."/>
            <person name="Henrissat B."/>
            <person name="Hibbett D."/>
            <person name="Martinez A.T."/>
            <person name="Grigoriev I.V."/>
        </authorList>
    </citation>
    <scope>NUCLEOTIDE SEQUENCE</scope>
    <source>
        <strain evidence="6">CBS 247.69</strain>
    </source>
</reference>
<organism evidence="6 7">
    <name type="scientific">Collybia nuda</name>
    <dbReference type="NCBI Taxonomy" id="64659"/>
    <lineage>
        <taxon>Eukaryota</taxon>
        <taxon>Fungi</taxon>
        <taxon>Dikarya</taxon>
        <taxon>Basidiomycota</taxon>
        <taxon>Agaricomycotina</taxon>
        <taxon>Agaricomycetes</taxon>
        <taxon>Agaricomycetidae</taxon>
        <taxon>Agaricales</taxon>
        <taxon>Tricholomatineae</taxon>
        <taxon>Clitocybaceae</taxon>
        <taxon>Collybia</taxon>
    </lineage>
</organism>
<dbReference type="OrthoDB" id="19711at2759"/>
<dbReference type="PANTHER" id="PTHR22847">
    <property type="entry name" value="WD40 REPEAT PROTEIN"/>
    <property type="match status" value="1"/>
</dbReference>
<dbReference type="InterPro" id="IPR015943">
    <property type="entry name" value="WD40/YVTN_repeat-like_dom_sf"/>
</dbReference>
<feature type="repeat" description="WD" evidence="3">
    <location>
        <begin position="733"/>
        <end position="772"/>
    </location>
</feature>
<feature type="region of interest" description="Disordered" evidence="4">
    <location>
        <begin position="402"/>
        <end position="440"/>
    </location>
</feature>
<protein>
    <submittedName>
        <fullName evidence="6">WD40-repeat-containing domain protein</fullName>
    </submittedName>
</protein>
<proteinExistence type="predicted"/>
<dbReference type="GO" id="GO:1990234">
    <property type="term" value="C:transferase complex"/>
    <property type="evidence" value="ECO:0007669"/>
    <property type="project" value="UniProtKB-ARBA"/>
</dbReference>
<dbReference type="PRINTS" id="PR00320">
    <property type="entry name" value="GPROTEINBRPT"/>
</dbReference>
<dbReference type="InterPro" id="IPR020472">
    <property type="entry name" value="WD40_PAC1"/>
</dbReference>
<feature type="repeat" description="WD" evidence="3">
    <location>
        <begin position="693"/>
        <end position="732"/>
    </location>
</feature>
<feature type="domain" description="F-box" evidence="5">
    <location>
        <begin position="302"/>
        <end position="329"/>
    </location>
</feature>
<dbReference type="SUPFAM" id="SSF81383">
    <property type="entry name" value="F-box domain"/>
    <property type="match status" value="1"/>
</dbReference>
<dbReference type="PANTHER" id="PTHR22847:SF745">
    <property type="entry name" value="F-BOX_WD REPEAT-CONTAINING PROTEIN 7"/>
    <property type="match status" value="1"/>
</dbReference>
<name>A0A9P5Y6V6_9AGAR</name>
<evidence type="ECO:0000256" key="4">
    <source>
        <dbReference type="SAM" id="MobiDB-lite"/>
    </source>
</evidence>
<dbReference type="Proteomes" id="UP000807353">
    <property type="component" value="Unassembled WGS sequence"/>
</dbReference>
<dbReference type="Pfam" id="PF00400">
    <property type="entry name" value="WD40"/>
    <property type="match status" value="6"/>
</dbReference>
<feature type="compositionally biased region" description="Low complexity" evidence="4">
    <location>
        <begin position="402"/>
        <end position="429"/>
    </location>
</feature>
<comment type="caution">
    <text evidence="6">The sequence shown here is derived from an EMBL/GenBank/DDBJ whole genome shotgun (WGS) entry which is preliminary data.</text>
</comment>